<sequence>MFMHEHSTEKTFLSLLWLVVPIVLSILVICVTAGYCIYRRAIERAYRAQWDDYDYGCDVPEIQEWE</sequence>
<feature type="transmembrane region" description="Helical" evidence="1">
    <location>
        <begin position="12"/>
        <end position="38"/>
    </location>
</feature>
<dbReference type="EMBL" id="ABGD02000019">
    <property type="protein sequence ID" value="EDS10930.1"/>
    <property type="molecule type" value="Genomic_DNA"/>
</dbReference>
<name>B0PCH6_9FIRM</name>
<evidence type="ECO:0000313" key="3">
    <source>
        <dbReference type="Proteomes" id="UP000003803"/>
    </source>
</evidence>
<dbReference type="AlphaFoldDB" id="B0PCH6"/>
<dbReference type="HOGENOM" id="CLU_2821651_0_0_9"/>
<keyword evidence="1" id="KW-0472">Membrane</keyword>
<protein>
    <submittedName>
        <fullName evidence="2">Uncharacterized protein</fullName>
    </submittedName>
</protein>
<keyword evidence="1" id="KW-1133">Transmembrane helix</keyword>
<dbReference type="STRING" id="169435.ERS852551_03599"/>
<accession>B0PCH6</accession>
<dbReference type="Proteomes" id="UP000003803">
    <property type="component" value="Unassembled WGS sequence"/>
</dbReference>
<keyword evidence="1" id="KW-0812">Transmembrane</keyword>
<organism evidence="2 3">
    <name type="scientific">Anaerotruncus colihominis DSM 17241</name>
    <dbReference type="NCBI Taxonomy" id="445972"/>
    <lineage>
        <taxon>Bacteria</taxon>
        <taxon>Bacillati</taxon>
        <taxon>Bacillota</taxon>
        <taxon>Clostridia</taxon>
        <taxon>Eubacteriales</taxon>
        <taxon>Oscillospiraceae</taxon>
        <taxon>Anaerotruncus</taxon>
    </lineage>
</organism>
<evidence type="ECO:0000256" key="1">
    <source>
        <dbReference type="SAM" id="Phobius"/>
    </source>
</evidence>
<reference evidence="2" key="1">
    <citation type="submission" date="2007-11" db="EMBL/GenBank/DDBJ databases">
        <authorList>
            <person name="Fulton L."/>
            <person name="Clifton S."/>
            <person name="Fulton B."/>
            <person name="Xu J."/>
            <person name="Minx P."/>
            <person name="Pepin K.H."/>
            <person name="Johnson M."/>
            <person name="Thiruvilangam P."/>
            <person name="Bhonagiri V."/>
            <person name="Nash W.E."/>
            <person name="Mardis E.R."/>
            <person name="Wilson R.K."/>
        </authorList>
    </citation>
    <scope>NUCLEOTIDE SEQUENCE [LARGE SCALE GENOMIC DNA]</scope>
    <source>
        <strain evidence="2">DSM 17241</strain>
    </source>
</reference>
<proteinExistence type="predicted"/>
<keyword evidence="3" id="KW-1185">Reference proteome</keyword>
<comment type="caution">
    <text evidence="2">The sequence shown here is derived from an EMBL/GenBank/DDBJ whole genome shotgun (WGS) entry which is preliminary data.</text>
</comment>
<dbReference type="eggNOG" id="ENOG50347BV">
    <property type="taxonomic scope" value="Bacteria"/>
</dbReference>
<evidence type="ECO:0000313" key="2">
    <source>
        <dbReference type="EMBL" id="EDS10930.1"/>
    </source>
</evidence>
<reference evidence="2" key="2">
    <citation type="submission" date="2013-09" db="EMBL/GenBank/DDBJ databases">
        <title>Draft genome sequence of Anaerotruncus colihominis(DSM 17241).</title>
        <authorList>
            <person name="Sudarsanam P."/>
            <person name="Ley R."/>
            <person name="Guruge J."/>
            <person name="Turnbaugh P.J."/>
            <person name="Mahowald M."/>
            <person name="Liep D."/>
            <person name="Gordon J."/>
        </authorList>
    </citation>
    <scope>NUCLEOTIDE SEQUENCE</scope>
    <source>
        <strain evidence="2">DSM 17241</strain>
    </source>
</reference>
<gene>
    <name evidence="2" type="ORF">ANACOL_02484</name>
</gene>